<evidence type="ECO:0000313" key="3">
    <source>
        <dbReference type="Proteomes" id="UP000547510"/>
    </source>
</evidence>
<feature type="chain" id="PRO_5032896403" description="Secreted protein" evidence="1">
    <location>
        <begin position="31"/>
        <end position="109"/>
    </location>
</feature>
<dbReference type="AlphaFoldDB" id="A0A841CTL1"/>
<evidence type="ECO:0000256" key="1">
    <source>
        <dbReference type="SAM" id="SignalP"/>
    </source>
</evidence>
<feature type="signal peptide" evidence="1">
    <location>
        <begin position="1"/>
        <end position="30"/>
    </location>
</feature>
<reference evidence="2 3" key="1">
    <citation type="submission" date="2020-08" db="EMBL/GenBank/DDBJ databases">
        <title>Genomic Encyclopedia of Type Strains, Phase III (KMG-III): the genomes of soil and plant-associated and newly described type strains.</title>
        <authorList>
            <person name="Whitman W."/>
        </authorList>
    </citation>
    <scope>NUCLEOTIDE SEQUENCE [LARGE SCALE GENOMIC DNA]</scope>
    <source>
        <strain evidence="2 3">CECT 8640</strain>
    </source>
</reference>
<organism evidence="2 3">
    <name type="scientific">Saccharothrix tamanrassetensis</name>
    <dbReference type="NCBI Taxonomy" id="1051531"/>
    <lineage>
        <taxon>Bacteria</taxon>
        <taxon>Bacillati</taxon>
        <taxon>Actinomycetota</taxon>
        <taxon>Actinomycetes</taxon>
        <taxon>Pseudonocardiales</taxon>
        <taxon>Pseudonocardiaceae</taxon>
        <taxon>Saccharothrix</taxon>
    </lineage>
</organism>
<name>A0A841CTL1_9PSEU</name>
<protein>
    <recommendedName>
        <fullName evidence="4">Secreted protein</fullName>
    </recommendedName>
</protein>
<dbReference type="EMBL" id="JACHJN010000009">
    <property type="protein sequence ID" value="MBB5958766.1"/>
    <property type="molecule type" value="Genomic_DNA"/>
</dbReference>
<sequence>MNLRKTIAGAAVALGGAAVMLGLGSGTASAAGADLQSAPDLDTELGKVGGVDDIAAIDTTDGAGKIKFLNLQNPNAKAVVTNLDGQTVSSLLGYDNSAAPSDVDLGADI</sequence>
<keyword evidence="3" id="KW-1185">Reference proteome</keyword>
<evidence type="ECO:0008006" key="4">
    <source>
        <dbReference type="Google" id="ProtNLM"/>
    </source>
</evidence>
<evidence type="ECO:0000313" key="2">
    <source>
        <dbReference type="EMBL" id="MBB5958766.1"/>
    </source>
</evidence>
<proteinExistence type="predicted"/>
<comment type="caution">
    <text evidence="2">The sequence shown here is derived from an EMBL/GenBank/DDBJ whole genome shotgun (WGS) entry which is preliminary data.</text>
</comment>
<accession>A0A841CTL1</accession>
<dbReference type="Proteomes" id="UP000547510">
    <property type="component" value="Unassembled WGS sequence"/>
</dbReference>
<keyword evidence="1" id="KW-0732">Signal</keyword>
<dbReference type="RefSeq" id="WP_184695033.1">
    <property type="nucleotide sequence ID" value="NZ_JACHJN010000009.1"/>
</dbReference>
<gene>
    <name evidence="2" type="ORF">FHS29_005375</name>
</gene>